<evidence type="ECO:0000256" key="2">
    <source>
        <dbReference type="ARBA" id="ARBA00022490"/>
    </source>
</evidence>
<dbReference type="PANTHER" id="PTHR13438">
    <property type="entry name" value="AMINOACYL TRNA SYNTHASE COMPLEX-INTERACTING MULTIFUNCTIONAL PROTEIN"/>
    <property type="match status" value="1"/>
</dbReference>
<protein>
    <submittedName>
        <fullName evidence="5">Putative aminoacyl trna synthase complex-interacting multifunctional protein 2-like isoform 2 protein</fullName>
    </submittedName>
</protein>
<dbReference type="InterPro" id="IPR042360">
    <property type="entry name" value="AIMP2"/>
</dbReference>
<dbReference type="InterPro" id="IPR041503">
    <property type="entry name" value="AIMP2_thioredoxin"/>
</dbReference>
<gene>
    <name evidence="5" type="ORF">RF55_2563</name>
</gene>
<keyword evidence="6" id="KW-1185">Reference proteome</keyword>
<dbReference type="Pfam" id="PF18569">
    <property type="entry name" value="Thioredoxin_16"/>
    <property type="match status" value="1"/>
</dbReference>
<dbReference type="AlphaFoldDB" id="A0A0J7L390"/>
<feature type="domain" description="AIMP2 thioredoxin-like" evidence="4">
    <location>
        <begin position="165"/>
        <end position="245"/>
    </location>
</feature>
<evidence type="ECO:0000313" key="5">
    <source>
        <dbReference type="EMBL" id="KMQ97121.1"/>
    </source>
</evidence>
<dbReference type="GO" id="GO:0017101">
    <property type="term" value="C:aminoacyl-tRNA synthetase multienzyme complex"/>
    <property type="evidence" value="ECO:0007669"/>
    <property type="project" value="InterPro"/>
</dbReference>
<reference evidence="5 6" key="1">
    <citation type="submission" date="2015-04" db="EMBL/GenBank/DDBJ databases">
        <title>Lasius niger genome sequencing.</title>
        <authorList>
            <person name="Konorov E.A."/>
            <person name="Nikitin M.A."/>
            <person name="Kirill M.V."/>
            <person name="Chang P."/>
        </authorList>
    </citation>
    <scope>NUCLEOTIDE SEQUENCE [LARGE SCALE GENOMIC DNA]</scope>
    <source>
        <tissue evidence="5">Whole</tissue>
    </source>
</reference>
<dbReference type="Gene3D" id="1.20.1050.130">
    <property type="match status" value="1"/>
</dbReference>
<evidence type="ECO:0000259" key="4">
    <source>
        <dbReference type="Pfam" id="PF18569"/>
    </source>
</evidence>
<comment type="caution">
    <text evidence="5">The sequence shown here is derived from an EMBL/GenBank/DDBJ whole genome shotgun (WGS) entry which is preliminary data.</text>
</comment>
<dbReference type="GO" id="GO:0005737">
    <property type="term" value="C:cytoplasm"/>
    <property type="evidence" value="ECO:0007669"/>
    <property type="project" value="UniProtKB-SubCell"/>
</dbReference>
<keyword evidence="3" id="KW-0648">Protein biosynthesis</keyword>
<dbReference type="PANTHER" id="PTHR13438:SF2">
    <property type="entry name" value="AMINOACYL TRNA SYNTHASE COMPLEX-INTERACTING MULTIFUNCTIONAL PROTEIN 2"/>
    <property type="match status" value="1"/>
</dbReference>
<accession>A0A0J7L390</accession>
<sequence length="361" mass="42062">MYKMQNIHAERFLPIDQHMRRLRDTVDTKMPSERDLEQHNQFEFLRKQILRRLQGKELLPEYHELEARQSKILIQLADLKKQVSTLSHFLKQSNGNKLNENDGVEAATDCVASTQVQELTGFKNQVSTLSNFLKQSNGATKSNENDEVEAGIDCIPSTQKPVNIDMVVHADSAYPPYSILALQKLWNDVDIRVTSYKHSTSTSSIQLILPPKKISSTVKTIIHLSLIWKDTEDLEVVTGMDRCTIIGEVNFLRYLSRLIDTHNYEKIYAQPHLLDTVLDWCYKTHKHLETECTYDGVNFYTITHNIEKWSNYYQKEHDIVKHNIADVALWSLIKQFPLKNKPRILDKWYNLCEKTFIDKNL</sequence>
<evidence type="ECO:0000256" key="3">
    <source>
        <dbReference type="ARBA" id="ARBA00022917"/>
    </source>
</evidence>
<keyword evidence="2" id="KW-0963">Cytoplasm</keyword>
<organism evidence="5 6">
    <name type="scientific">Lasius niger</name>
    <name type="common">Black garden ant</name>
    <dbReference type="NCBI Taxonomy" id="67767"/>
    <lineage>
        <taxon>Eukaryota</taxon>
        <taxon>Metazoa</taxon>
        <taxon>Ecdysozoa</taxon>
        <taxon>Arthropoda</taxon>
        <taxon>Hexapoda</taxon>
        <taxon>Insecta</taxon>
        <taxon>Pterygota</taxon>
        <taxon>Neoptera</taxon>
        <taxon>Endopterygota</taxon>
        <taxon>Hymenoptera</taxon>
        <taxon>Apocrita</taxon>
        <taxon>Aculeata</taxon>
        <taxon>Formicoidea</taxon>
        <taxon>Formicidae</taxon>
        <taxon>Formicinae</taxon>
        <taxon>Lasius</taxon>
        <taxon>Lasius</taxon>
    </lineage>
</organism>
<dbReference type="Proteomes" id="UP000036403">
    <property type="component" value="Unassembled WGS sequence"/>
</dbReference>
<evidence type="ECO:0000313" key="6">
    <source>
        <dbReference type="Proteomes" id="UP000036403"/>
    </source>
</evidence>
<dbReference type="OrthoDB" id="424586at2759"/>
<dbReference type="STRING" id="67767.A0A0J7L390"/>
<dbReference type="PaxDb" id="67767-A0A0J7L390"/>
<dbReference type="EMBL" id="LBMM01000979">
    <property type="protein sequence ID" value="KMQ97121.1"/>
    <property type="molecule type" value="Genomic_DNA"/>
</dbReference>
<dbReference type="GO" id="GO:0006412">
    <property type="term" value="P:translation"/>
    <property type="evidence" value="ECO:0007669"/>
    <property type="project" value="UniProtKB-KW"/>
</dbReference>
<comment type="subcellular location">
    <subcellularLocation>
        <location evidence="1">Cytoplasm</location>
    </subcellularLocation>
</comment>
<name>A0A0J7L390_LASNI</name>
<evidence type="ECO:0000256" key="1">
    <source>
        <dbReference type="ARBA" id="ARBA00004496"/>
    </source>
</evidence>
<proteinExistence type="predicted"/>